<gene>
    <name evidence="1" type="ORF">CRV07_03160</name>
</gene>
<evidence type="ECO:0000313" key="1">
    <source>
        <dbReference type="EMBL" id="RXK07474.1"/>
    </source>
</evidence>
<keyword evidence="2" id="KW-1185">Reference proteome</keyword>
<evidence type="ECO:0000313" key="2">
    <source>
        <dbReference type="Proteomes" id="UP000289758"/>
    </source>
</evidence>
<dbReference type="AlphaFoldDB" id="A0A4Q1AMZ3"/>
<dbReference type="EMBL" id="PDKK01000002">
    <property type="protein sequence ID" value="RXK07474.1"/>
    <property type="molecule type" value="Genomic_DNA"/>
</dbReference>
<comment type="caution">
    <text evidence="1">The sequence shown here is derived from an EMBL/GenBank/DDBJ whole genome shotgun (WGS) entry which is preliminary data.</text>
</comment>
<accession>A0A4Q1AMZ3</accession>
<name>A0A4Q1AMZ3_9BACT</name>
<proteinExistence type="predicted"/>
<dbReference type="Proteomes" id="UP000289758">
    <property type="component" value="Unassembled WGS sequence"/>
</dbReference>
<reference evidence="1 2" key="1">
    <citation type="submission" date="2017-10" db="EMBL/GenBank/DDBJ databases">
        <title>Genomics of the genus Arcobacter.</title>
        <authorList>
            <person name="Perez-Cataluna A."/>
            <person name="Figueras M.J."/>
        </authorList>
    </citation>
    <scope>NUCLEOTIDE SEQUENCE [LARGE SCALE GENOMIC DNA]</scope>
    <source>
        <strain evidence="1 2">CECT 8441</strain>
    </source>
</reference>
<protein>
    <submittedName>
        <fullName evidence="1">Uncharacterized protein</fullName>
    </submittedName>
</protein>
<dbReference type="OrthoDB" id="5366168at2"/>
<organism evidence="1 2">
    <name type="scientific">Halarcobacter ebronensis</name>
    <dbReference type="NCBI Taxonomy" id="1462615"/>
    <lineage>
        <taxon>Bacteria</taxon>
        <taxon>Pseudomonadati</taxon>
        <taxon>Campylobacterota</taxon>
        <taxon>Epsilonproteobacteria</taxon>
        <taxon>Campylobacterales</taxon>
        <taxon>Arcobacteraceae</taxon>
        <taxon>Halarcobacter</taxon>
    </lineage>
</organism>
<dbReference type="RefSeq" id="WP_129086363.1">
    <property type="nucleotide sequence ID" value="NZ_CP053836.1"/>
</dbReference>
<sequence>MKDFNNLTTTESFINYYKKDSNNIYNNFFQKNKIVDLITKYELYYQISLGNFIFETFLDQESTVKKLEELNLYITPEIALFNIYKIIEENQFSNSMEKELENLIKRDASLKALEDFVTKDKDLLGAKYYISVKKEDILKDKFFNKIMQYNFESNYQRTFEHYNLVVSDKFIQNLQIKILEYAKETI</sequence>